<dbReference type="GO" id="GO:0005737">
    <property type="term" value="C:cytoplasm"/>
    <property type="evidence" value="ECO:0007669"/>
    <property type="project" value="TreeGrafter"/>
</dbReference>
<protein>
    <submittedName>
        <fullName evidence="4">Histidine phosphatase family protein</fullName>
    </submittedName>
</protein>
<comment type="caution">
    <text evidence="4">The sequence shown here is derived from an EMBL/GenBank/DDBJ whole genome shotgun (WGS) entry which is preliminary data.</text>
</comment>
<keyword evidence="1" id="KW-0324">Glycolysis</keyword>
<dbReference type="AlphaFoldDB" id="A0A7X6R3S7"/>
<keyword evidence="5" id="KW-1185">Reference proteome</keyword>
<dbReference type="SMART" id="SM00855">
    <property type="entry name" value="PGAM"/>
    <property type="match status" value="1"/>
</dbReference>
<accession>A0A7X6R3S7</accession>
<evidence type="ECO:0000256" key="2">
    <source>
        <dbReference type="ARBA" id="ARBA00023235"/>
    </source>
</evidence>
<dbReference type="PANTHER" id="PTHR48100">
    <property type="entry name" value="BROAD-SPECIFICITY PHOSPHATASE YOR283W-RELATED"/>
    <property type="match status" value="1"/>
</dbReference>
<evidence type="ECO:0000313" key="4">
    <source>
        <dbReference type="EMBL" id="NKY27775.1"/>
    </source>
</evidence>
<dbReference type="EMBL" id="JAAXOS010000007">
    <property type="protein sequence ID" value="NKY27775.1"/>
    <property type="molecule type" value="Genomic_DNA"/>
</dbReference>
<evidence type="ECO:0000313" key="5">
    <source>
        <dbReference type="Proteomes" id="UP000540698"/>
    </source>
</evidence>
<sequence>MRLILVRHGESFSNVDGVIAGHRACLGLTDRGHSQAVAVAEYLAAERHRLGAIAVYSTGVRRAVQTAEPIAHQLGVPVRPEFPYNEHGTAEGQRRHEIIADPTHPLALSPDYPIAAGADSWPAAAQRVGRKLDILTTQHPGATVVLACHRETILAAAQHFQRIPPTLTYASAEVDYTAITEWERRPRTRNPQQWRWVLIRHNDTRHLEKAGIPAGSGLFY</sequence>
<dbReference type="InterPro" id="IPR013078">
    <property type="entry name" value="His_Pase_superF_clade-1"/>
</dbReference>
<dbReference type="RefSeq" id="WP_168434133.1">
    <property type="nucleotide sequence ID" value="NZ_LWUB01000005.1"/>
</dbReference>
<feature type="binding site" evidence="3">
    <location>
        <begin position="7"/>
        <end position="14"/>
    </location>
    <ligand>
        <name>substrate</name>
    </ligand>
</feature>
<feature type="binding site" evidence="3">
    <location>
        <position position="62"/>
    </location>
    <ligand>
        <name>substrate</name>
    </ligand>
</feature>
<dbReference type="InterPro" id="IPR050275">
    <property type="entry name" value="PGM_Phosphatase"/>
</dbReference>
<dbReference type="InterPro" id="IPR001345">
    <property type="entry name" value="PG/BPGM_mutase_AS"/>
</dbReference>
<organism evidence="4 5">
    <name type="scientific">Nocardia gamkensis</name>
    <dbReference type="NCBI Taxonomy" id="352869"/>
    <lineage>
        <taxon>Bacteria</taxon>
        <taxon>Bacillati</taxon>
        <taxon>Actinomycetota</taxon>
        <taxon>Actinomycetes</taxon>
        <taxon>Mycobacteriales</taxon>
        <taxon>Nocardiaceae</taxon>
        <taxon>Nocardia</taxon>
    </lineage>
</organism>
<dbReference type="PANTHER" id="PTHR48100:SF1">
    <property type="entry name" value="HISTIDINE PHOSPHATASE FAMILY PROTEIN-RELATED"/>
    <property type="match status" value="1"/>
</dbReference>
<evidence type="ECO:0000256" key="3">
    <source>
        <dbReference type="PIRSR" id="PIRSR613078-2"/>
    </source>
</evidence>
<keyword evidence="2" id="KW-0413">Isomerase</keyword>
<proteinExistence type="predicted"/>
<name>A0A7X6R3S7_9NOCA</name>
<dbReference type="Proteomes" id="UP000540698">
    <property type="component" value="Unassembled WGS sequence"/>
</dbReference>
<evidence type="ECO:0000256" key="1">
    <source>
        <dbReference type="ARBA" id="ARBA00023152"/>
    </source>
</evidence>
<dbReference type="SUPFAM" id="SSF53254">
    <property type="entry name" value="Phosphoglycerate mutase-like"/>
    <property type="match status" value="1"/>
</dbReference>
<dbReference type="CDD" id="cd07067">
    <property type="entry name" value="HP_PGM_like"/>
    <property type="match status" value="1"/>
</dbReference>
<reference evidence="4 5" key="1">
    <citation type="submission" date="2020-04" db="EMBL/GenBank/DDBJ databases">
        <title>MicrobeNet Type strains.</title>
        <authorList>
            <person name="Nicholson A.C."/>
        </authorList>
    </citation>
    <scope>NUCLEOTIDE SEQUENCE [LARGE SCALE GENOMIC DNA]</scope>
    <source>
        <strain evidence="4 5">DSM 44956</strain>
    </source>
</reference>
<dbReference type="Gene3D" id="3.40.50.1240">
    <property type="entry name" value="Phosphoglycerate mutase-like"/>
    <property type="match status" value="1"/>
</dbReference>
<dbReference type="Pfam" id="PF00300">
    <property type="entry name" value="His_Phos_1"/>
    <property type="match status" value="1"/>
</dbReference>
<dbReference type="PROSITE" id="PS00175">
    <property type="entry name" value="PG_MUTASE"/>
    <property type="match status" value="1"/>
</dbReference>
<dbReference type="InterPro" id="IPR029033">
    <property type="entry name" value="His_PPase_superfam"/>
</dbReference>
<dbReference type="GO" id="GO:0016791">
    <property type="term" value="F:phosphatase activity"/>
    <property type="evidence" value="ECO:0007669"/>
    <property type="project" value="TreeGrafter"/>
</dbReference>
<gene>
    <name evidence="4" type="ORF">HGB38_16300</name>
</gene>